<feature type="region of interest" description="Disordered" evidence="1">
    <location>
        <begin position="98"/>
        <end position="152"/>
    </location>
</feature>
<feature type="compositionally biased region" description="Basic and acidic residues" evidence="1">
    <location>
        <begin position="123"/>
        <end position="146"/>
    </location>
</feature>
<dbReference type="InterPro" id="IPR012444">
    <property type="entry name" value="DUF1647"/>
</dbReference>
<keyword evidence="3" id="KW-1185">Reference proteome</keyword>
<dbReference type="EMBL" id="CAJVPS010013622">
    <property type="protein sequence ID" value="CAG8678069.1"/>
    <property type="molecule type" value="Genomic_DNA"/>
</dbReference>
<feature type="region of interest" description="Disordered" evidence="1">
    <location>
        <begin position="15"/>
        <end position="37"/>
    </location>
</feature>
<dbReference type="PANTHER" id="PTHR31389:SF4">
    <property type="entry name" value="LD39211P"/>
    <property type="match status" value="1"/>
</dbReference>
<organism evidence="2 3">
    <name type="scientific">Ambispora leptoticha</name>
    <dbReference type="NCBI Taxonomy" id="144679"/>
    <lineage>
        <taxon>Eukaryota</taxon>
        <taxon>Fungi</taxon>
        <taxon>Fungi incertae sedis</taxon>
        <taxon>Mucoromycota</taxon>
        <taxon>Glomeromycotina</taxon>
        <taxon>Glomeromycetes</taxon>
        <taxon>Archaeosporales</taxon>
        <taxon>Ambisporaceae</taxon>
        <taxon>Ambispora</taxon>
    </lineage>
</organism>
<dbReference type="PANTHER" id="PTHR31389">
    <property type="entry name" value="LD39211P"/>
    <property type="match status" value="1"/>
</dbReference>
<dbReference type="AlphaFoldDB" id="A0A9N9HJ60"/>
<accession>A0A9N9HJ60</accession>
<evidence type="ECO:0000313" key="3">
    <source>
        <dbReference type="Proteomes" id="UP000789508"/>
    </source>
</evidence>
<feature type="non-terminal residue" evidence="2">
    <location>
        <position position="455"/>
    </location>
</feature>
<dbReference type="OrthoDB" id="5954868at2759"/>
<name>A0A9N9HJ60_9GLOM</name>
<feature type="compositionally biased region" description="Polar residues" evidence="1">
    <location>
        <begin position="98"/>
        <end position="122"/>
    </location>
</feature>
<proteinExistence type="predicted"/>
<gene>
    <name evidence="2" type="ORF">ALEPTO_LOCUS10778</name>
</gene>
<protein>
    <submittedName>
        <fullName evidence="2">11039_t:CDS:1</fullName>
    </submittedName>
</protein>
<dbReference type="Proteomes" id="UP000789508">
    <property type="component" value="Unassembled WGS sequence"/>
</dbReference>
<sequence>VFSRAIEKSNRNDLHSYTLDINEQSRPPPPPHFTRTRPFAYQNEQSIQPSPYTHIKHLIPTKAKPINFSLSPHIRSRMCVTLNCFSDRMNNQSIIRKADQSSLNDEGNLNSTVPTKITTATSEHLDQGQEKPKEKEGEKETNHNDTMDNNTIQNASNSYVDLTIQRDYPFTIATAASENHFCVLQSWIYNAQKILHGLNNESFIPRIIIYDLGLLNYQRSILKSLHTKGFFTELRQFNYTKYPDFWNVNKGRGEYAWKTGIVAEIAKDFPGIVVWLDSGSIFKQEFLINLQKYLDSREGFLSGKSIDRIPTWTHAGTFKYFHVKPARFRNYRNCNGAMIVFDTTKVQSLIDAWYKCALVKDCIAPEGSNRYNHRQDQAVLSLLAAMESRRCSEKPEFYGVVTHQDHQCVKHISNFEKIHPDLRWVLTDEEIKEFKEYAMKNLDSDEFYNILENYN</sequence>
<reference evidence="2" key="1">
    <citation type="submission" date="2021-06" db="EMBL/GenBank/DDBJ databases">
        <authorList>
            <person name="Kallberg Y."/>
            <person name="Tangrot J."/>
            <person name="Rosling A."/>
        </authorList>
    </citation>
    <scope>NUCLEOTIDE SEQUENCE</scope>
    <source>
        <strain evidence="2">FL130A</strain>
    </source>
</reference>
<comment type="caution">
    <text evidence="2">The sequence shown here is derived from an EMBL/GenBank/DDBJ whole genome shotgun (WGS) entry which is preliminary data.</text>
</comment>
<evidence type="ECO:0000313" key="2">
    <source>
        <dbReference type="EMBL" id="CAG8678069.1"/>
    </source>
</evidence>
<dbReference type="Pfam" id="PF07801">
    <property type="entry name" value="DUF1647"/>
    <property type="match status" value="1"/>
</dbReference>
<evidence type="ECO:0000256" key="1">
    <source>
        <dbReference type="SAM" id="MobiDB-lite"/>
    </source>
</evidence>